<dbReference type="Proteomes" id="UP000240987">
    <property type="component" value="Unassembled WGS sequence"/>
</dbReference>
<proteinExistence type="predicted"/>
<comment type="caution">
    <text evidence="1">The sequence shown here is derived from an EMBL/GenBank/DDBJ whole genome shotgun (WGS) entry which is preliminary data.</text>
</comment>
<sequence>MTMTARGLQTGLLLALFTTLPLFAQAKTLGVVGHIFPIGEIDMLDWIDQRLRTFAQNGEMDAMKKRMQSRVKASVRRPAPVA</sequence>
<dbReference type="AlphaFoldDB" id="A0A2T3J5W5"/>
<name>A0A2T3J5W5_9GAMM</name>
<dbReference type="EMBL" id="PYMJ01000077">
    <property type="protein sequence ID" value="PSU41778.1"/>
    <property type="molecule type" value="Genomic_DNA"/>
</dbReference>
<gene>
    <name evidence="1" type="ORF">C9J12_29440</name>
</gene>
<feature type="non-terminal residue" evidence="1">
    <location>
        <position position="82"/>
    </location>
</feature>
<keyword evidence="2" id="KW-1185">Reference proteome</keyword>
<organism evidence="1 2">
    <name type="scientific">Photobacterium frigidiphilum</name>
    <dbReference type="NCBI Taxonomy" id="264736"/>
    <lineage>
        <taxon>Bacteria</taxon>
        <taxon>Pseudomonadati</taxon>
        <taxon>Pseudomonadota</taxon>
        <taxon>Gammaproteobacteria</taxon>
        <taxon>Vibrionales</taxon>
        <taxon>Vibrionaceae</taxon>
        <taxon>Photobacterium</taxon>
    </lineage>
</organism>
<evidence type="ECO:0000313" key="1">
    <source>
        <dbReference type="EMBL" id="PSU41778.1"/>
    </source>
</evidence>
<accession>A0A2T3J5W5</accession>
<reference evidence="1 2" key="1">
    <citation type="submission" date="2018-01" db="EMBL/GenBank/DDBJ databases">
        <title>Whole genome sequencing of Histamine producing bacteria.</title>
        <authorList>
            <person name="Butler K."/>
        </authorList>
    </citation>
    <scope>NUCLEOTIDE SEQUENCE [LARGE SCALE GENOMIC DNA]</scope>
    <source>
        <strain evidence="1 2">JCM 12947</strain>
    </source>
</reference>
<protein>
    <submittedName>
        <fullName evidence="1">Type-F conjugative transfer system protein TraW</fullName>
    </submittedName>
</protein>
<evidence type="ECO:0000313" key="2">
    <source>
        <dbReference type="Proteomes" id="UP000240987"/>
    </source>
</evidence>